<dbReference type="PRINTS" id="PR00033">
    <property type="entry name" value="HTHASNC"/>
</dbReference>
<feature type="domain" description="HTH asnC-type" evidence="4">
    <location>
        <begin position="1"/>
        <end position="62"/>
    </location>
</feature>
<dbReference type="SUPFAM" id="SSF54909">
    <property type="entry name" value="Dimeric alpha+beta barrel"/>
    <property type="match status" value="1"/>
</dbReference>
<organism evidence="5 6">
    <name type="scientific">Anaerovibrio lipolyticus</name>
    <dbReference type="NCBI Taxonomy" id="82374"/>
    <lineage>
        <taxon>Bacteria</taxon>
        <taxon>Bacillati</taxon>
        <taxon>Bacillota</taxon>
        <taxon>Negativicutes</taxon>
        <taxon>Selenomonadales</taxon>
        <taxon>Selenomonadaceae</taxon>
        <taxon>Anaerovibrio</taxon>
    </lineage>
</organism>
<dbReference type="GO" id="GO:0043200">
    <property type="term" value="P:response to amino acid"/>
    <property type="evidence" value="ECO:0007669"/>
    <property type="project" value="TreeGrafter"/>
</dbReference>
<evidence type="ECO:0000256" key="1">
    <source>
        <dbReference type="ARBA" id="ARBA00023015"/>
    </source>
</evidence>
<keyword evidence="2" id="KW-0238">DNA-binding</keyword>
<name>A0A0B2JZH7_9FIRM</name>
<evidence type="ECO:0000313" key="5">
    <source>
        <dbReference type="EMBL" id="KHM51347.1"/>
    </source>
</evidence>
<evidence type="ECO:0000259" key="4">
    <source>
        <dbReference type="PROSITE" id="PS50956"/>
    </source>
</evidence>
<dbReference type="eggNOG" id="COG1522">
    <property type="taxonomic scope" value="Bacteria"/>
</dbReference>
<dbReference type="CDD" id="cd00090">
    <property type="entry name" value="HTH_ARSR"/>
    <property type="match status" value="1"/>
</dbReference>
<reference evidence="5 6" key="1">
    <citation type="journal article" date="2013" name="PLoS ONE">
        <title>Identification and characterization of three novel lipases belonging to families II and V from Anaerovibrio lipolyticus 5ST.</title>
        <authorList>
            <person name="Prive F."/>
            <person name="Kaderbhai N.N."/>
            <person name="Girdwood S."/>
            <person name="Worgan H.J."/>
            <person name="Pinloche E."/>
            <person name="Scollan N.D."/>
            <person name="Huws S.A."/>
            <person name="Newbold C.J."/>
        </authorList>
    </citation>
    <scope>NUCLEOTIDE SEQUENCE [LARGE SCALE GENOMIC DNA]</scope>
    <source>
        <strain evidence="5 6">5S</strain>
    </source>
</reference>
<dbReference type="InterPro" id="IPR019888">
    <property type="entry name" value="Tscrpt_reg_AsnC-like"/>
</dbReference>
<dbReference type="SMART" id="SM00344">
    <property type="entry name" value="HTH_ASNC"/>
    <property type="match status" value="1"/>
</dbReference>
<dbReference type="GO" id="GO:0043565">
    <property type="term" value="F:sequence-specific DNA binding"/>
    <property type="evidence" value="ECO:0007669"/>
    <property type="project" value="InterPro"/>
</dbReference>
<dbReference type="AlphaFoldDB" id="A0A0B2JZH7"/>
<sequence length="148" mass="16628">MDDIDKKILKRLQENARVTISVLSSEISLSMPAISERLKKLEASGVIKQYTAILNPELVDKQLMALVYLSFDNPSHGDSFKNFVVGESDIKECFYITGDFDYSLKIITQNTTTLENLLTRIKEQTGVIKTQTIVVLSSIIDRPSVTIE</sequence>
<dbReference type="Proteomes" id="UP000030993">
    <property type="component" value="Unassembled WGS sequence"/>
</dbReference>
<dbReference type="InterPro" id="IPR019887">
    <property type="entry name" value="Tscrpt_reg_AsnC/Lrp_C"/>
</dbReference>
<dbReference type="Gene3D" id="1.10.10.10">
    <property type="entry name" value="Winged helix-like DNA-binding domain superfamily/Winged helix DNA-binding domain"/>
    <property type="match status" value="1"/>
</dbReference>
<gene>
    <name evidence="5" type="ORF">NZ47_11010</name>
</gene>
<keyword evidence="3" id="KW-0804">Transcription</keyword>
<dbReference type="GO" id="GO:0005829">
    <property type="term" value="C:cytosol"/>
    <property type="evidence" value="ECO:0007669"/>
    <property type="project" value="TreeGrafter"/>
</dbReference>
<dbReference type="InterPro" id="IPR036390">
    <property type="entry name" value="WH_DNA-bd_sf"/>
</dbReference>
<protein>
    <submittedName>
        <fullName evidence="5">Transcriptional regulator</fullName>
    </submittedName>
</protein>
<dbReference type="SUPFAM" id="SSF46785">
    <property type="entry name" value="Winged helix' DNA-binding domain"/>
    <property type="match status" value="1"/>
</dbReference>
<dbReference type="PANTHER" id="PTHR30154:SF53">
    <property type="entry name" value="HTH-TYPE TRANSCRIPTIONAL REGULATOR LRPC"/>
    <property type="match status" value="1"/>
</dbReference>
<dbReference type="Pfam" id="PF13412">
    <property type="entry name" value="HTH_24"/>
    <property type="match status" value="1"/>
</dbReference>
<keyword evidence="1" id="KW-0805">Transcription regulation</keyword>
<proteinExistence type="predicted"/>
<dbReference type="Pfam" id="PF01037">
    <property type="entry name" value="AsnC_trans_reg"/>
    <property type="match status" value="1"/>
</dbReference>
<dbReference type="STRING" id="82374.NZ47_11010"/>
<dbReference type="EMBL" id="JSCE01000207">
    <property type="protein sequence ID" value="KHM51347.1"/>
    <property type="molecule type" value="Genomic_DNA"/>
</dbReference>
<accession>A0A0B2JZH7</accession>
<dbReference type="InterPro" id="IPR011991">
    <property type="entry name" value="ArsR-like_HTH"/>
</dbReference>
<evidence type="ECO:0000313" key="6">
    <source>
        <dbReference type="Proteomes" id="UP000030993"/>
    </source>
</evidence>
<dbReference type="PANTHER" id="PTHR30154">
    <property type="entry name" value="LEUCINE-RESPONSIVE REGULATORY PROTEIN"/>
    <property type="match status" value="1"/>
</dbReference>
<dbReference type="PROSITE" id="PS50956">
    <property type="entry name" value="HTH_ASNC_2"/>
    <property type="match status" value="1"/>
</dbReference>
<dbReference type="InterPro" id="IPR036388">
    <property type="entry name" value="WH-like_DNA-bd_sf"/>
</dbReference>
<dbReference type="InterPro" id="IPR000485">
    <property type="entry name" value="AsnC-type_HTH_dom"/>
</dbReference>
<evidence type="ECO:0000256" key="3">
    <source>
        <dbReference type="ARBA" id="ARBA00023163"/>
    </source>
</evidence>
<keyword evidence="6" id="KW-1185">Reference proteome</keyword>
<comment type="caution">
    <text evidence="5">The sequence shown here is derived from an EMBL/GenBank/DDBJ whole genome shotgun (WGS) entry which is preliminary data.</text>
</comment>
<evidence type="ECO:0000256" key="2">
    <source>
        <dbReference type="ARBA" id="ARBA00023125"/>
    </source>
</evidence>
<dbReference type="InterPro" id="IPR011008">
    <property type="entry name" value="Dimeric_a/b-barrel"/>
</dbReference>
<dbReference type="Gene3D" id="3.30.70.920">
    <property type="match status" value="1"/>
</dbReference>
<dbReference type="RefSeq" id="WP_027397728.1">
    <property type="nucleotide sequence ID" value="NZ_DFHJ01000012.1"/>
</dbReference>